<feature type="compositionally biased region" description="Low complexity" evidence="1">
    <location>
        <begin position="14"/>
        <end position="34"/>
    </location>
</feature>
<dbReference type="Gene3D" id="3.30.70.270">
    <property type="match status" value="1"/>
</dbReference>
<dbReference type="STRING" id="469383.Cwoe_3133"/>
<name>D3FD40_CONWI</name>
<feature type="compositionally biased region" description="Basic and acidic residues" evidence="1">
    <location>
        <begin position="45"/>
        <end position="67"/>
    </location>
</feature>
<dbReference type="NCBIfam" id="TIGR00254">
    <property type="entry name" value="GGDEF"/>
    <property type="match status" value="1"/>
</dbReference>
<dbReference type="InterPro" id="IPR050469">
    <property type="entry name" value="Diguanylate_Cyclase"/>
</dbReference>
<dbReference type="eggNOG" id="COG3706">
    <property type="taxonomic scope" value="Bacteria"/>
</dbReference>
<dbReference type="InterPro" id="IPR029787">
    <property type="entry name" value="Nucleotide_cyclase"/>
</dbReference>
<protein>
    <submittedName>
        <fullName evidence="3">Diguanylate cyclase</fullName>
    </submittedName>
</protein>
<accession>D3FD40</accession>
<evidence type="ECO:0000313" key="3">
    <source>
        <dbReference type="EMBL" id="ADB51552.1"/>
    </source>
</evidence>
<dbReference type="HOGENOM" id="CLU_876366_0_0_11"/>
<reference evidence="3 4" key="1">
    <citation type="journal article" date="2010" name="Stand. Genomic Sci.">
        <title>Complete genome sequence of Conexibacter woesei type strain (ID131577).</title>
        <authorList>
            <person name="Pukall R."/>
            <person name="Lapidus A."/>
            <person name="Glavina Del Rio T."/>
            <person name="Copeland A."/>
            <person name="Tice H."/>
            <person name="Cheng J.-F."/>
            <person name="Lucas S."/>
            <person name="Chen F."/>
            <person name="Nolan M."/>
            <person name="Bruce D."/>
            <person name="Goodwin L."/>
            <person name="Pitluck S."/>
            <person name="Mavromatis K."/>
            <person name="Ivanova N."/>
            <person name="Ovchinnikova G."/>
            <person name="Pati A."/>
            <person name="Chen A."/>
            <person name="Palaniappan K."/>
            <person name="Land M."/>
            <person name="Hauser L."/>
            <person name="Chang Y.-J."/>
            <person name="Jeffries C.D."/>
            <person name="Chain P."/>
            <person name="Meincke L."/>
            <person name="Sims D."/>
            <person name="Brettin T."/>
            <person name="Detter J.C."/>
            <person name="Rohde M."/>
            <person name="Goeker M."/>
            <person name="Bristow J."/>
            <person name="Eisen J.A."/>
            <person name="Markowitz V."/>
            <person name="Kyrpides N.C."/>
            <person name="Klenk H.-P."/>
            <person name="Hugenholtz P."/>
        </authorList>
    </citation>
    <scope>NUCLEOTIDE SEQUENCE [LARGE SCALE GENOMIC DNA]</scope>
    <source>
        <strain evidence="4">DSM 14684 / CIP 108061 / JCM 11494 / NBRC 100937 / ID131577</strain>
    </source>
</reference>
<dbReference type="CDD" id="cd01949">
    <property type="entry name" value="GGDEF"/>
    <property type="match status" value="1"/>
</dbReference>
<gene>
    <name evidence="3" type="ordered locus">Cwoe_3133</name>
</gene>
<feature type="compositionally biased region" description="Low complexity" evidence="1">
    <location>
        <begin position="130"/>
        <end position="152"/>
    </location>
</feature>
<dbReference type="PANTHER" id="PTHR45138">
    <property type="entry name" value="REGULATORY COMPONENTS OF SENSORY TRANSDUCTION SYSTEM"/>
    <property type="match status" value="1"/>
</dbReference>
<dbReference type="GO" id="GO:0052621">
    <property type="term" value="F:diguanylate cyclase activity"/>
    <property type="evidence" value="ECO:0007669"/>
    <property type="project" value="TreeGrafter"/>
</dbReference>
<dbReference type="AlphaFoldDB" id="D3FD40"/>
<feature type="region of interest" description="Disordered" evidence="1">
    <location>
        <begin position="97"/>
        <end position="158"/>
    </location>
</feature>
<dbReference type="KEGG" id="cwo:Cwoe_3133"/>
<feature type="compositionally biased region" description="Basic and acidic residues" evidence="1">
    <location>
        <begin position="1"/>
        <end position="13"/>
    </location>
</feature>
<reference evidence="4" key="2">
    <citation type="submission" date="2010-01" db="EMBL/GenBank/DDBJ databases">
        <title>The complete genome of Conexibacter woesei DSM 14684.</title>
        <authorList>
            <consortium name="US DOE Joint Genome Institute (JGI-PGF)"/>
            <person name="Lucas S."/>
            <person name="Copeland A."/>
            <person name="Lapidus A."/>
            <person name="Glavina del Rio T."/>
            <person name="Dalin E."/>
            <person name="Tice H."/>
            <person name="Bruce D."/>
            <person name="Goodwin L."/>
            <person name="Pitluck S."/>
            <person name="Kyrpides N."/>
            <person name="Mavromatis K."/>
            <person name="Ivanova N."/>
            <person name="Mikhailova N."/>
            <person name="Chertkov O."/>
            <person name="Brettin T."/>
            <person name="Detter J.C."/>
            <person name="Han C."/>
            <person name="Larimer F."/>
            <person name="Land M."/>
            <person name="Hauser L."/>
            <person name="Markowitz V."/>
            <person name="Cheng J.-F."/>
            <person name="Hugenholtz P."/>
            <person name="Woyke T."/>
            <person name="Wu D."/>
            <person name="Pukall R."/>
            <person name="Steenblock K."/>
            <person name="Schneider S."/>
            <person name="Klenk H.-P."/>
            <person name="Eisen J.A."/>
        </authorList>
    </citation>
    <scope>NUCLEOTIDE SEQUENCE [LARGE SCALE GENOMIC DNA]</scope>
    <source>
        <strain evidence="4">DSM 14684 / CIP 108061 / JCM 11494 / NBRC 100937 / ID131577</strain>
    </source>
</reference>
<feature type="domain" description="GGDEF" evidence="2">
    <location>
        <begin position="195"/>
        <end position="317"/>
    </location>
</feature>
<dbReference type="Proteomes" id="UP000008229">
    <property type="component" value="Chromosome"/>
</dbReference>
<evidence type="ECO:0000256" key="1">
    <source>
        <dbReference type="SAM" id="MobiDB-lite"/>
    </source>
</evidence>
<sequence>MDDAHPGGRRADVDQSAADLDQQQADADQAASRADQMEADADQALADRDQRASDRDQAAADWERSRAPDGTLAEIAHEASRLERLAANRERDSIAAVRLRTTAQRGATADRRDEAAHERDLAATARDRAAQSGQQQAGSDRVAAASDRAAAATDREAAAVDRRSGSLDDLTGVLRRAAGELAIAHEIDRSRRTGRPMILAIVDVDALGLVNERQGHAAGDALLHDVARAITSTLRSYDVTARCGGGFVCALSDVTRATASAHAAEIQRALRTRRPEASVSVGLAELADDDTLSTLSTRAAVALRRTKPPALPAHRTA</sequence>
<evidence type="ECO:0000259" key="2">
    <source>
        <dbReference type="PROSITE" id="PS50887"/>
    </source>
</evidence>
<dbReference type="GO" id="GO:0005886">
    <property type="term" value="C:plasma membrane"/>
    <property type="evidence" value="ECO:0007669"/>
    <property type="project" value="TreeGrafter"/>
</dbReference>
<dbReference type="EMBL" id="CP001854">
    <property type="protein sequence ID" value="ADB51552.1"/>
    <property type="molecule type" value="Genomic_DNA"/>
</dbReference>
<proteinExistence type="predicted"/>
<dbReference type="InterPro" id="IPR043128">
    <property type="entry name" value="Rev_trsase/Diguanyl_cyclase"/>
</dbReference>
<keyword evidence="4" id="KW-1185">Reference proteome</keyword>
<evidence type="ECO:0000313" key="4">
    <source>
        <dbReference type="Proteomes" id="UP000008229"/>
    </source>
</evidence>
<feature type="compositionally biased region" description="Basic and acidic residues" evidence="1">
    <location>
        <begin position="108"/>
        <end position="129"/>
    </location>
</feature>
<dbReference type="PROSITE" id="PS50887">
    <property type="entry name" value="GGDEF"/>
    <property type="match status" value="1"/>
</dbReference>
<dbReference type="PANTHER" id="PTHR45138:SF9">
    <property type="entry name" value="DIGUANYLATE CYCLASE DGCM-RELATED"/>
    <property type="match status" value="1"/>
</dbReference>
<dbReference type="InterPro" id="IPR000160">
    <property type="entry name" value="GGDEF_dom"/>
</dbReference>
<organism evidence="3 4">
    <name type="scientific">Conexibacter woesei (strain DSM 14684 / CCUG 47730 / CIP 108061 / JCM 11494 / NBRC 100937 / ID131577)</name>
    <dbReference type="NCBI Taxonomy" id="469383"/>
    <lineage>
        <taxon>Bacteria</taxon>
        <taxon>Bacillati</taxon>
        <taxon>Actinomycetota</taxon>
        <taxon>Thermoleophilia</taxon>
        <taxon>Solirubrobacterales</taxon>
        <taxon>Conexibacteraceae</taxon>
        <taxon>Conexibacter</taxon>
    </lineage>
</organism>
<dbReference type="SUPFAM" id="SSF55073">
    <property type="entry name" value="Nucleotide cyclase"/>
    <property type="match status" value="1"/>
</dbReference>
<dbReference type="GO" id="GO:1902201">
    <property type="term" value="P:negative regulation of bacterial-type flagellum-dependent cell motility"/>
    <property type="evidence" value="ECO:0007669"/>
    <property type="project" value="TreeGrafter"/>
</dbReference>
<dbReference type="SMART" id="SM00267">
    <property type="entry name" value="GGDEF"/>
    <property type="match status" value="1"/>
</dbReference>
<dbReference type="GO" id="GO:0043709">
    <property type="term" value="P:cell adhesion involved in single-species biofilm formation"/>
    <property type="evidence" value="ECO:0007669"/>
    <property type="project" value="TreeGrafter"/>
</dbReference>
<dbReference type="Pfam" id="PF00990">
    <property type="entry name" value="GGDEF"/>
    <property type="match status" value="1"/>
</dbReference>
<feature type="region of interest" description="Disordered" evidence="1">
    <location>
        <begin position="1"/>
        <end position="73"/>
    </location>
</feature>